<dbReference type="InterPro" id="IPR051414">
    <property type="entry name" value="Adenylate-forming_Reductase"/>
</dbReference>
<dbReference type="Pfam" id="PF00501">
    <property type="entry name" value="AMP-binding"/>
    <property type="match status" value="1"/>
</dbReference>
<dbReference type="InterPro" id="IPR036291">
    <property type="entry name" value="NAD(P)-bd_dom_sf"/>
</dbReference>
<dbReference type="InterPro" id="IPR000873">
    <property type="entry name" value="AMP-dep_synth/lig_dom"/>
</dbReference>
<evidence type="ECO:0000259" key="4">
    <source>
        <dbReference type="PROSITE" id="PS50075"/>
    </source>
</evidence>
<protein>
    <recommendedName>
        <fullName evidence="4">Carrier domain-containing protein</fullName>
    </recommendedName>
</protein>
<keyword evidence="6" id="KW-1185">Reference proteome</keyword>
<dbReference type="Pfam" id="PF00550">
    <property type="entry name" value="PP-binding"/>
    <property type="match status" value="1"/>
</dbReference>
<dbReference type="InterPro" id="IPR013120">
    <property type="entry name" value="FAR_NAD-bd"/>
</dbReference>
<keyword evidence="2" id="KW-0597">Phosphoprotein</keyword>
<dbReference type="AlphaFoldDB" id="A0A6A5ZDF3"/>
<dbReference type="EMBL" id="ML977321">
    <property type="protein sequence ID" value="KAF2116461.1"/>
    <property type="molecule type" value="Genomic_DNA"/>
</dbReference>
<organism evidence="5 6">
    <name type="scientific">Lophiotrema nucula</name>
    <dbReference type="NCBI Taxonomy" id="690887"/>
    <lineage>
        <taxon>Eukaryota</taxon>
        <taxon>Fungi</taxon>
        <taxon>Dikarya</taxon>
        <taxon>Ascomycota</taxon>
        <taxon>Pezizomycotina</taxon>
        <taxon>Dothideomycetes</taxon>
        <taxon>Pleosporomycetidae</taxon>
        <taxon>Pleosporales</taxon>
        <taxon>Lophiotremataceae</taxon>
        <taxon>Lophiotrema</taxon>
    </lineage>
</organism>
<dbReference type="SUPFAM" id="SSF56801">
    <property type="entry name" value="Acetyl-CoA synthetase-like"/>
    <property type="match status" value="1"/>
</dbReference>
<dbReference type="Gene3D" id="1.10.1200.10">
    <property type="entry name" value="ACP-like"/>
    <property type="match status" value="1"/>
</dbReference>
<evidence type="ECO:0000256" key="2">
    <source>
        <dbReference type="ARBA" id="ARBA00022553"/>
    </source>
</evidence>
<dbReference type="Pfam" id="PF23562">
    <property type="entry name" value="AMP-binding_C_3"/>
    <property type="match status" value="1"/>
</dbReference>
<dbReference type="InterPro" id="IPR009081">
    <property type="entry name" value="PP-bd_ACP"/>
</dbReference>
<proteinExistence type="inferred from homology"/>
<dbReference type="InterPro" id="IPR036736">
    <property type="entry name" value="ACP-like_sf"/>
</dbReference>
<reference evidence="5" key="1">
    <citation type="journal article" date="2020" name="Stud. Mycol.">
        <title>101 Dothideomycetes genomes: a test case for predicting lifestyles and emergence of pathogens.</title>
        <authorList>
            <person name="Haridas S."/>
            <person name="Albert R."/>
            <person name="Binder M."/>
            <person name="Bloem J."/>
            <person name="Labutti K."/>
            <person name="Salamov A."/>
            <person name="Andreopoulos B."/>
            <person name="Baker S."/>
            <person name="Barry K."/>
            <person name="Bills G."/>
            <person name="Bluhm B."/>
            <person name="Cannon C."/>
            <person name="Castanera R."/>
            <person name="Culley D."/>
            <person name="Daum C."/>
            <person name="Ezra D."/>
            <person name="Gonzalez J."/>
            <person name="Henrissat B."/>
            <person name="Kuo A."/>
            <person name="Liang C."/>
            <person name="Lipzen A."/>
            <person name="Lutzoni F."/>
            <person name="Magnuson J."/>
            <person name="Mondo S."/>
            <person name="Nolan M."/>
            <person name="Ohm R."/>
            <person name="Pangilinan J."/>
            <person name="Park H.-J."/>
            <person name="Ramirez L."/>
            <person name="Alfaro M."/>
            <person name="Sun H."/>
            <person name="Tritt A."/>
            <person name="Yoshinaga Y."/>
            <person name="Zwiers L.-H."/>
            <person name="Turgeon B."/>
            <person name="Goodwin S."/>
            <person name="Spatafora J."/>
            <person name="Crous P."/>
            <person name="Grigoriev I."/>
        </authorList>
    </citation>
    <scope>NUCLEOTIDE SEQUENCE</scope>
    <source>
        <strain evidence="5">CBS 627.86</strain>
    </source>
</reference>
<evidence type="ECO:0000313" key="6">
    <source>
        <dbReference type="Proteomes" id="UP000799770"/>
    </source>
</evidence>
<dbReference type="PANTHER" id="PTHR43439:SF2">
    <property type="entry name" value="ENZYME, PUTATIVE (JCVI)-RELATED"/>
    <property type="match status" value="1"/>
</dbReference>
<evidence type="ECO:0000256" key="3">
    <source>
        <dbReference type="ARBA" id="ARBA00029454"/>
    </source>
</evidence>
<dbReference type="PROSITE" id="PS50075">
    <property type="entry name" value="CARRIER"/>
    <property type="match status" value="1"/>
</dbReference>
<accession>A0A6A5ZDF3</accession>
<dbReference type="Gene3D" id="3.40.50.12780">
    <property type="entry name" value="N-terminal domain of ligase-like"/>
    <property type="match status" value="1"/>
</dbReference>
<sequence>MMLQGPLSNPGPLLANYQRQATQDTVKDEPRTLGNLLESVIQSHPNTPLVGYPRDPSSPSSYAFHTPRQLDNYARNATHMLASRGLTPNKSQKTEKVVAILAPSDFNYVVTIFALVRMRVSILLLSNRLPTEAYINLLEKTKCNHIVVSKPLKPLAQSLALERRISIHDMPSESDFMNDIIAPEVDVPAEEESAGNRTAFIIHSSGSTGLPKPIFQTHRACLGNYTSGNGYRAFVTLPLFHNHGLSTFFRAVCTCSPVALYNAALPLTASNLIAAMEYVKPESFHGVPYALKLLAEQSRGIELLAQCKLVLFGGSSCPDDLGDKLVNAGVYLVAHYGATEIGQLMTSFREKEDKAWNYVRPLPVVQPYLSFVPADNNTFELVVLDGCKTKVSSNSNDPPDSFHTSDLFSPHSTIPNAWKYLGRNDDRITLVNGEKVLPIPFEHHLRRDPLIKEALLFGVGRALPGLLLIPSVKAKDMTRDKFLQAVWPRIQSANAKAEAFGRISQDMVEILDVDVEYPATDKGTIIRAASYRKFADLIEQAYRRFEGDAESDASAKLALDSAGLESFILDVFGDSAGIRLSPQDDFFNAGIDSLQAITIRGLLKRKLDLGGSDLGRNAIFEYPNAQSLASHLLSLRTGEGQEEKDEIQVMEELINKHSVFPKHTPGKREVVLLSGTTGSLGVHVLAQLLPIDNVKAIYCPVRASNDSVALDRIISTLSSKGLLPSHNIKKIVALASDFRRADLGFSVEVIDELKGSLTTVIHSAWAVNFNLGVRSFEDYHIKGISNLVKLCLSVERDRPANFFFCSSISAAAGTPLPATIAEAPIEKLDHAQNMGYARSKLVAERIVQAAAETTGMTAKVLRIGQIVGDTEKGIWNNTEAIPLMIQSAKTVGALPALDETPSWLPVDIVAKIVIDISTIRSSSPPSTELQDSSTVFHIQNPRLFDWTQDLLPALRSAGLQFETVSQSEWVRRLRESNSDPVQNPTVKLLDFFAEKYDNEKPGRKGLVFETRKTEAASVTLSGGFDVIGSGLIGKIVQEWLKLW</sequence>
<dbReference type="PROSITE" id="PS00455">
    <property type="entry name" value="AMP_BINDING"/>
    <property type="match status" value="1"/>
</dbReference>
<dbReference type="SUPFAM" id="SSF47336">
    <property type="entry name" value="ACP-like"/>
    <property type="match status" value="1"/>
</dbReference>
<feature type="domain" description="Carrier" evidence="4">
    <location>
        <begin position="555"/>
        <end position="636"/>
    </location>
</feature>
<gene>
    <name evidence="5" type="ORF">BDV96DRAFT_574148</name>
</gene>
<evidence type="ECO:0000256" key="1">
    <source>
        <dbReference type="ARBA" id="ARBA00022450"/>
    </source>
</evidence>
<dbReference type="InterPro" id="IPR020806">
    <property type="entry name" value="PKS_PP-bd"/>
</dbReference>
<dbReference type="InterPro" id="IPR042099">
    <property type="entry name" value="ANL_N_sf"/>
</dbReference>
<comment type="similarity">
    <text evidence="3">Belongs to the NRP synthetase family.</text>
</comment>
<dbReference type="GO" id="GO:0031177">
    <property type="term" value="F:phosphopantetheine binding"/>
    <property type="evidence" value="ECO:0007669"/>
    <property type="project" value="InterPro"/>
</dbReference>
<dbReference type="OrthoDB" id="429813at2759"/>
<dbReference type="Gene3D" id="3.40.50.720">
    <property type="entry name" value="NAD(P)-binding Rossmann-like Domain"/>
    <property type="match status" value="1"/>
</dbReference>
<dbReference type="Pfam" id="PF07993">
    <property type="entry name" value="NAD_binding_4"/>
    <property type="match status" value="1"/>
</dbReference>
<dbReference type="SMART" id="SM00823">
    <property type="entry name" value="PKS_PP"/>
    <property type="match status" value="1"/>
</dbReference>
<dbReference type="InterPro" id="IPR020845">
    <property type="entry name" value="AMP-binding_CS"/>
</dbReference>
<dbReference type="PANTHER" id="PTHR43439">
    <property type="entry name" value="PHENYLACETATE-COENZYME A LIGASE"/>
    <property type="match status" value="1"/>
</dbReference>
<name>A0A6A5ZDF3_9PLEO</name>
<evidence type="ECO:0000313" key="5">
    <source>
        <dbReference type="EMBL" id="KAF2116461.1"/>
    </source>
</evidence>
<dbReference type="SUPFAM" id="SSF51735">
    <property type="entry name" value="NAD(P)-binding Rossmann-fold domains"/>
    <property type="match status" value="1"/>
</dbReference>
<keyword evidence="1" id="KW-0596">Phosphopantetheine</keyword>
<dbReference type="Proteomes" id="UP000799770">
    <property type="component" value="Unassembled WGS sequence"/>
</dbReference>